<gene>
    <name evidence="2" type="ORF">AMPC_16810</name>
</gene>
<sequence>MDVIRQAVGADAAQDVAWRLVQKRALARIGRGKYLVRPLRTLNRATTPSAAVLAAALLQGEPYYLGGRWALTFHRLTEQQYSSALDAFAARRHQGRRLGAARLAFHRVQAAQFDYGIAAVTVEGVPVQLSDPERTLLDLLDFPSVAGTSDDALRLVEPVLPKVSARKLVEYAARGSRSSTCQRLGVLLERAGVSGRVVAALHERVRSTKSVLSMRPGVPRVGRLNPSWRVVENDA</sequence>
<reference evidence="3" key="1">
    <citation type="journal article" date="2022" name="Int. J. Syst. Evol. Microbiol.">
        <title>Anaeromyxobacter oryzae sp. nov., Anaeromyxobacter diazotrophicus sp. nov. and Anaeromyxobacter paludicola sp. nov., isolated from paddy soils.</title>
        <authorList>
            <person name="Itoh H."/>
            <person name="Xu Z."/>
            <person name="Mise K."/>
            <person name="Masuda Y."/>
            <person name="Ushijima N."/>
            <person name="Hayakawa C."/>
            <person name="Shiratori Y."/>
            <person name="Senoo K."/>
        </authorList>
    </citation>
    <scope>NUCLEOTIDE SEQUENCE [LARGE SCALE GENOMIC DNA]</scope>
    <source>
        <strain evidence="3">Red630</strain>
    </source>
</reference>
<evidence type="ECO:0000259" key="1">
    <source>
        <dbReference type="Pfam" id="PF09407"/>
    </source>
</evidence>
<feature type="domain" description="AbiEi antitoxin C-terminal" evidence="1">
    <location>
        <begin position="48"/>
        <end position="189"/>
    </location>
</feature>
<keyword evidence="3" id="KW-1185">Reference proteome</keyword>
<proteinExistence type="predicted"/>
<organism evidence="2 3">
    <name type="scientific">Anaeromyxobacter paludicola</name>
    <dbReference type="NCBI Taxonomy" id="2918171"/>
    <lineage>
        <taxon>Bacteria</taxon>
        <taxon>Pseudomonadati</taxon>
        <taxon>Myxococcota</taxon>
        <taxon>Myxococcia</taxon>
        <taxon>Myxococcales</taxon>
        <taxon>Cystobacterineae</taxon>
        <taxon>Anaeromyxobacteraceae</taxon>
        <taxon>Anaeromyxobacter</taxon>
    </lineage>
</organism>
<dbReference type="EMBL" id="AP025592">
    <property type="protein sequence ID" value="BDG08568.1"/>
    <property type="molecule type" value="Genomic_DNA"/>
</dbReference>
<accession>A0ABM7X9P0</accession>
<protein>
    <recommendedName>
        <fullName evidence="1">AbiEi antitoxin C-terminal domain-containing protein</fullName>
    </recommendedName>
</protein>
<evidence type="ECO:0000313" key="2">
    <source>
        <dbReference type="EMBL" id="BDG08568.1"/>
    </source>
</evidence>
<dbReference type="InterPro" id="IPR018547">
    <property type="entry name" value="AbiEi_C"/>
</dbReference>
<dbReference type="Proteomes" id="UP001162734">
    <property type="component" value="Chromosome"/>
</dbReference>
<name>A0ABM7X9P0_9BACT</name>
<evidence type="ECO:0000313" key="3">
    <source>
        <dbReference type="Proteomes" id="UP001162734"/>
    </source>
</evidence>
<dbReference type="Pfam" id="PF09407">
    <property type="entry name" value="AbiEi_1"/>
    <property type="match status" value="1"/>
</dbReference>